<dbReference type="InterPro" id="IPR041966">
    <property type="entry name" value="LOTUS-like"/>
</dbReference>
<reference evidence="3" key="1">
    <citation type="journal article" date="2019" name="Int. J. Syst. Evol. Microbiol.">
        <title>The Global Catalogue of Microorganisms (GCM) 10K type strain sequencing project: providing services to taxonomists for standard genome sequencing and annotation.</title>
        <authorList>
            <consortium name="The Broad Institute Genomics Platform"/>
            <consortium name="The Broad Institute Genome Sequencing Center for Infectious Disease"/>
            <person name="Wu L."/>
            <person name="Ma J."/>
        </authorList>
    </citation>
    <scope>NUCLEOTIDE SEQUENCE [LARGE SCALE GENOMIC DNA]</scope>
    <source>
        <strain evidence="3">JCM 17978</strain>
    </source>
</reference>
<protein>
    <submittedName>
        <fullName evidence="2">DUF3825 domain-containing protein</fullName>
    </submittedName>
</protein>
<dbReference type="InterPro" id="IPR024437">
    <property type="entry name" value="DUF3825"/>
</dbReference>
<dbReference type="Pfam" id="PF12872">
    <property type="entry name" value="OST-HTH"/>
    <property type="match status" value="1"/>
</dbReference>
<sequence>MDKSIVTQTLTELVKNNQDDKGWVNLANLGLELSKNRINYKDLGFPKLTTFIASYSDLLEVRKDETHQLPVYFVKLRHRPSQSAKTKIINASPKNALTNWAYLKHYQSTFEKLKNFALKERWHYKDVNPDFPYPILSSYLHYTFYKLSQEKEKILYNNKYAVFNTGLVDDRYESIYALFEKNENGTQPYKLVEFCIPGEGYAGKELVRNFKEMPKRAHYFSDVSDMLYDTRSGEPELDMRHIILDNAGRLPLRFLSENSPKNFELKNPDLLTIEDRYNYYQELSNAIEKDSKTYRNLTNRLKDSISLAIKRIEWNFKTAIPMYYPTMDKMSLLLPLSLIDDEIVDVALVVEKTKSGNYIGHTILPLNWAYNNARLVARPDSDWLVAEKIEILKDIEDDDED</sequence>
<dbReference type="Gene3D" id="3.30.420.610">
    <property type="entry name" value="LOTUS domain-like"/>
    <property type="match status" value="1"/>
</dbReference>
<dbReference type="Proteomes" id="UP001596162">
    <property type="component" value="Unassembled WGS sequence"/>
</dbReference>
<name>A0ABW0C3I3_9FLAO</name>
<comment type="caution">
    <text evidence="2">The sequence shown here is derived from an EMBL/GenBank/DDBJ whole genome shotgun (WGS) entry which is preliminary data.</text>
</comment>
<proteinExistence type="predicted"/>
<dbReference type="InterPro" id="IPR025605">
    <property type="entry name" value="OST-HTH/LOTUS_dom"/>
</dbReference>
<dbReference type="RefSeq" id="WP_376857938.1">
    <property type="nucleotide sequence ID" value="NZ_JBHSLA010000001.1"/>
</dbReference>
<evidence type="ECO:0000259" key="1">
    <source>
        <dbReference type="PROSITE" id="PS51644"/>
    </source>
</evidence>
<dbReference type="PROSITE" id="PS51644">
    <property type="entry name" value="HTH_OST"/>
    <property type="match status" value="1"/>
</dbReference>
<organism evidence="2 3">
    <name type="scientific">Bizionia hallyeonensis</name>
    <dbReference type="NCBI Taxonomy" id="1123757"/>
    <lineage>
        <taxon>Bacteria</taxon>
        <taxon>Pseudomonadati</taxon>
        <taxon>Bacteroidota</taxon>
        <taxon>Flavobacteriia</taxon>
        <taxon>Flavobacteriales</taxon>
        <taxon>Flavobacteriaceae</taxon>
        <taxon>Bizionia</taxon>
    </lineage>
</organism>
<keyword evidence="3" id="KW-1185">Reference proteome</keyword>
<evidence type="ECO:0000313" key="3">
    <source>
        <dbReference type="Proteomes" id="UP001596162"/>
    </source>
</evidence>
<gene>
    <name evidence="2" type="ORF">ACFPH8_00315</name>
</gene>
<dbReference type="Pfam" id="PF12873">
    <property type="entry name" value="DUF3825"/>
    <property type="match status" value="1"/>
</dbReference>
<evidence type="ECO:0000313" key="2">
    <source>
        <dbReference type="EMBL" id="MFC5193758.1"/>
    </source>
</evidence>
<feature type="domain" description="HTH OST-type" evidence="1">
    <location>
        <begin position="2"/>
        <end position="75"/>
    </location>
</feature>
<dbReference type="EMBL" id="JBHSLA010000001">
    <property type="protein sequence ID" value="MFC5193758.1"/>
    <property type="molecule type" value="Genomic_DNA"/>
</dbReference>
<accession>A0ABW0C3I3</accession>